<feature type="chain" id="PRO_5018617101" description="COBRA-like protein" evidence="8">
    <location>
        <begin position="18"/>
        <end position="431"/>
    </location>
</feature>
<dbReference type="InterPro" id="IPR056900">
    <property type="entry name" value="COB_C"/>
</dbReference>
<dbReference type="GO" id="GO:0010215">
    <property type="term" value="P:cellulose microfibril organization"/>
    <property type="evidence" value="ECO:0007669"/>
    <property type="project" value="InterPro"/>
</dbReference>
<keyword evidence="6" id="KW-0449">Lipoprotein</keyword>
<dbReference type="GO" id="GO:0098552">
    <property type="term" value="C:side of membrane"/>
    <property type="evidence" value="ECO:0007669"/>
    <property type="project" value="UniProtKB-KW"/>
</dbReference>
<dbReference type="STRING" id="4081.A0A3Q7G8K1"/>
<dbReference type="InParanoid" id="A0A3Q7G8K1"/>
<dbReference type="Proteomes" id="UP000004994">
    <property type="component" value="Chromosome 3"/>
</dbReference>
<evidence type="ECO:0000313" key="11">
    <source>
        <dbReference type="Proteomes" id="UP000004994"/>
    </source>
</evidence>
<evidence type="ECO:0000313" key="10">
    <source>
        <dbReference type="EnsemblPlants" id="Solyc03g070450.2.1"/>
    </source>
</evidence>
<dbReference type="AlphaFoldDB" id="A0A3Q7G8K1"/>
<evidence type="ECO:0000256" key="3">
    <source>
        <dbReference type="ARBA" id="ARBA00022622"/>
    </source>
</evidence>
<evidence type="ECO:0000256" key="1">
    <source>
        <dbReference type="ARBA" id="ARBA00004609"/>
    </source>
</evidence>
<dbReference type="PANTHER" id="PTHR31673">
    <property type="entry name" value="PROTEIN COBRA"/>
    <property type="match status" value="1"/>
</dbReference>
<comment type="similarity">
    <text evidence="2 7">Belongs to the COBRA family.</text>
</comment>
<comment type="subcellular location">
    <subcellularLocation>
        <location evidence="1">Cell membrane</location>
        <topology evidence="1">Lipid-anchor</topology>
        <topology evidence="1">GPI-anchor</topology>
    </subcellularLocation>
</comment>
<evidence type="ECO:0000256" key="5">
    <source>
        <dbReference type="ARBA" id="ARBA00023180"/>
    </source>
</evidence>
<reference evidence="10" key="1">
    <citation type="journal article" date="2012" name="Nature">
        <title>The tomato genome sequence provides insights into fleshy fruit evolution.</title>
        <authorList>
            <consortium name="Tomato Genome Consortium"/>
        </authorList>
    </citation>
    <scope>NUCLEOTIDE SEQUENCE [LARGE SCALE GENOMIC DNA]</scope>
    <source>
        <strain evidence="10">cv. Heinz 1706</strain>
    </source>
</reference>
<dbReference type="PANTHER" id="PTHR31673:SF23">
    <property type="entry name" value="COBRA-LIKE PROTEIN 4"/>
    <property type="match status" value="1"/>
</dbReference>
<dbReference type="GO" id="GO:0005886">
    <property type="term" value="C:plasma membrane"/>
    <property type="evidence" value="ECO:0000318"/>
    <property type="project" value="GO_Central"/>
</dbReference>
<keyword evidence="5" id="KW-0325">Glycoprotein</keyword>
<keyword evidence="11" id="KW-1185">Reference proteome</keyword>
<keyword evidence="3" id="KW-0472">Membrane</keyword>
<evidence type="ECO:0000256" key="7">
    <source>
        <dbReference type="PIRNR" id="PIRNR038122"/>
    </source>
</evidence>
<dbReference type="Pfam" id="PF04833">
    <property type="entry name" value="COBRA"/>
    <property type="match status" value="2"/>
</dbReference>
<evidence type="ECO:0000256" key="8">
    <source>
        <dbReference type="SAM" id="SignalP"/>
    </source>
</evidence>
<dbReference type="InterPro" id="IPR006918">
    <property type="entry name" value="COBRA_pln"/>
</dbReference>
<feature type="domain" description="COBRA C-terminal" evidence="9">
    <location>
        <begin position="350"/>
        <end position="386"/>
    </location>
</feature>
<keyword evidence="3" id="KW-0336">GPI-anchor</keyword>
<feature type="signal peptide" evidence="8">
    <location>
        <begin position="1"/>
        <end position="17"/>
    </location>
</feature>
<dbReference type="GO" id="GO:0052324">
    <property type="term" value="P:plant-type cell wall cellulose biosynthetic process"/>
    <property type="evidence" value="ECO:0000318"/>
    <property type="project" value="GO_Central"/>
</dbReference>
<reference evidence="10" key="2">
    <citation type="submission" date="2019-01" db="UniProtKB">
        <authorList>
            <consortium name="EnsemblPlants"/>
        </authorList>
    </citation>
    <scope>IDENTIFICATION</scope>
    <source>
        <strain evidence="10">cv. Heinz 1706</strain>
    </source>
</reference>
<accession>A0A3Q7G8K1</accession>
<dbReference type="Gramene" id="Solyc03g070450.2.1">
    <property type="protein sequence ID" value="Solyc03g070450.2.1"/>
    <property type="gene ID" value="Solyc03g070450.2"/>
</dbReference>
<organism evidence="10">
    <name type="scientific">Solanum lycopersicum</name>
    <name type="common">Tomato</name>
    <name type="synonym">Lycopersicon esculentum</name>
    <dbReference type="NCBI Taxonomy" id="4081"/>
    <lineage>
        <taxon>Eukaryota</taxon>
        <taxon>Viridiplantae</taxon>
        <taxon>Streptophyta</taxon>
        <taxon>Embryophyta</taxon>
        <taxon>Tracheophyta</taxon>
        <taxon>Spermatophyta</taxon>
        <taxon>Magnoliopsida</taxon>
        <taxon>eudicotyledons</taxon>
        <taxon>Gunneridae</taxon>
        <taxon>Pentapetalae</taxon>
        <taxon>asterids</taxon>
        <taxon>lamiids</taxon>
        <taxon>Solanales</taxon>
        <taxon>Solanaceae</taxon>
        <taxon>Solanoideae</taxon>
        <taxon>Solaneae</taxon>
        <taxon>Solanum</taxon>
        <taxon>Solanum subgen. Lycopersicon</taxon>
    </lineage>
</organism>
<dbReference type="PIRSF" id="PIRSF038122">
    <property type="entry name" value="COBRA"/>
    <property type="match status" value="1"/>
</dbReference>
<evidence type="ECO:0000259" key="9">
    <source>
        <dbReference type="Pfam" id="PF25079"/>
    </source>
</evidence>
<evidence type="ECO:0000256" key="2">
    <source>
        <dbReference type="ARBA" id="ARBA00005507"/>
    </source>
</evidence>
<protein>
    <recommendedName>
        <fullName evidence="7">COBRA-like protein</fullName>
    </recommendedName>
</protein>
<dbReference type="Pfam" id="PF25079">
    <property type="entry name" value="COB_C"/>
    <property type="match status" value="1"/>
</dbReference>
<keyword evidence="4 8" id="KW-0732">Signal</keyword>
<name>A0A3Q7G8K1_SOLLC</name>
<dbReference type="PaxDb" id="4081-Solyc03g070450.1.1"/>
<dbReference type="EnsemblPlants" id="Solyc03g070450.2.1">
    <property type="protein sequence ID" value="Solyc03g070450.2.1"/>
    <property type="gene ID" value="Solyc03g070450.2"/>
</dbReference>
<evidence type="ECO:0000256" key="4">
    <source>
        <dbReference type="ARBA" id="ARBA00022729"/>
    </source>
</evidence>
<sequence>FCVFVLPSFAILFVFDAFDPNGNITIKWDFIKEKVFAWAHHLMQNRNAVWSQSMGIIQHEDRTHVSWTPDGYVRGHNSLGFCEMDLSLIIMYRHIQPPGWSLKWTWAKDEMIRSMLGSQTTEQVIDVLHEAPHNQQTANCCKGGVVNSWGQDPANSIISFQLTVGSAGTTNNTIRIPKNFTLNAPGPGYIYGRRVSQALMTWNVTCIYLQFMGHNNPTCCVSILSLYNDTIVPCSCGCKNSGTKPGSCVDYVLVYFFWAHLNCWNSFVIYYRCTSPFFYCRSEKPHLASIVSDHGKNNFTPLVQCTDRMCPVGIYRHVKLNYKDNWRMILQCYGEFNPLMIYLCNLFELLLQKDASNLTLDKGWAFPRRVYFDGDNCVMPPSEAYPHLSNDIPAMPPPDTDPHILNAASQWKVSLLKLVVTLMFSMAFFFC</sequence>
<evidence type="ECO:0000256" key="6">
    <source>
        <dbReference type="ARBA" id="ARBA00023288"/>
    </source>
</evidence>
<proteinExistence type="inferred from homology"/>